<dbReference type="CDD" id="cd01335">
    <property type="entry name" value="Radical_SAM"/>
    <property type="match status" value="1"/>
</dbReference>
<evidence type="ECO:0000256" key="1">
    <source>
        <dbReference type="ARBA" id="ARBA00001966"/>
    </source>
</evidence>
<dbReference type="GO" id="GO:0051536">
    <property type="term" value="F:iron-sulfur cluster binding"/>
    <property type="evidence" value="ECO:0007669"/>
    <property type="project" value="UniProtKB-KW"/>
</dbReference>
<name>A0A0N8GL12_9CHLR</name>
<reference evidence="7 8" key="1">
    <citation type="submission" date="2015-07" db="EMBL/GenBank/DDBJ databases">
        <title>Genome sequence of Ornatilinea apprima DSM 23815.</title>
        <authorList>
            <person name="Hemp J."/>
            <person name="Ward L.M."/>
            <person name="Pace L.A."/>
            <person name="Fischer W.W."/>
        </authorList>
    </citation>
    <scope>NUCLEOTIDE SEQUENCE [LARGE SCALE GENOMIC DNA]</scope>
    <source>
        <strain evidence="7 8">P3M-1</strain>
    </source>
</reference>
<dbReference type="STRING" id="1134406.ADN00_17570"/>
<keyword evidence="5" id="KW-0411">Iron-sulfur</keyword>
<dbReference type="Pfam" id="PF04055">
    <property type="entry name" value="Radical_SAM"/>
    <property type="match status" value="1"/>
</dbReference>
<keyword evidence="2" id="KW-0949">S-adenosyl-L-methionine</keyword>
<dbReference type="AlphaFoldDB" id="A0A0N8GL12"/>
<dbReference type="SFLD" id="SFLDG01123">
    <property type="entry name" value="methyltransferase_(Class_B)"/>
    <property type="match status" value="1"/>
</dbReference>
<dbReference type="InterPro" id="IPR006158">
    <property type="entry name" value="Cobalamin-bd"/>
</dbReference>
<evidence type="ECO:0000313" key="7">
    <source>
        <dbReference type="EMBL" id="KPL71210.1"/>
    </source>
</evidence>
<protein>
    <submittedName>
        <fullName evidence="7">Methyltransferase</fullName>
    </submittedName>
</protein>
<evidence type="ECO:0000259" key="6">
    <source>
        <dbReference type="PROSITE" id="PS51918"/>
    </source>
</evidence>
<dbReference type="SFLD" id="SFLDG01082">
    <property type="entry name" value="B12-binding_domain_containing"/>
    <property type="match status" value="1"/>
</dbReference>
<evidence type="ECO:0000313" key="8">
    <source>
        <dbReference type="Proteomes" id="UP000050417"/>
    </source>
</evidence>
<dbReference type="OrthoDB" id="9801659at2"/>
<gene>
    <name evidence="7" type="ORF">ADN00_17570</name>
</gene>
<dbReference type="GO" id="GO:0031419">
    <property type="term" value="F:cobalamin binding"/>
    <property type="evidence" value="ECO:0007669"/>
    <property type="project" value="InterPro"/>
</dbReference>
<dbReference type="Proteomes" id="UP000050417">
    <property type="component" value="Unassembled WGS sequence"/>
</dbReference>
<keyword evidence="8" id="KW-1185">Reference proteome</keyword>
<organism evidence="7 8">
    <name type="scientific">Ornatilinea apprima</name>
    <dbReference type="NCBI Taxonomy" id="1134406"/>
    <lineage>
        <taxon>Bacteria</taxon>
        <taxon>Bacillati</taxon>
        <taxon>Chloroflexota</taxon>
        <taxon>Anaerolineae</taxon>
        <taxon>Anaerolineales</taxon>
        <taxon>Anaerolineaceae</taxon>
        <taxon>Ornatilinea</taxon>
    </lineage>
</organism>
<dbReference type="GO" id="GO:0008168">
    <property type="term" value="F:methyltransferase activity"/>
    <property type="evidence" value="ECO:0007669"/>
    <property type="project" value="UniProtKB-KW"/>
</dbReference>
<dbReference type="Gene3D" id="3.80.30.20">
    <property type="entry name" value="tm_1862 like domain"/>
    <property type="match status" value="1"/>
</dbReference>
<dbReference type="EMBL" id="LGCL01000042">
    <property type="protein sequence ID" value="KPL71210.1"/>
    <property type="molecule type" value="Genomic_DNA"/>
</dbReference>
<sequence length="494" mass="57110">MNILLVYPEFPDTFWSFKHALKFIHKKASSPPLGLLTVAAMLPAEWDKRLVDMNVRPLRPADLDWADMVWISAMVVQRDSVLEVIERCQHKQKKIVAGGPLFTCESSRFSMVDHLILNEGEITLPRFLADLEAGSPQRVYATSEFADLHQTPTPLWNLVDMRKYDSLSIQFTRGCPFNCEFCNVTALLGHRVRTKTTRQIITELDLIYSLGWRRNIFFVDDNFIGNRRLLKEEILPALIEWRKNKIGCRFITEASINLADDEELMDLMVRAGFVSVFVGIETPDENSLAECHKVQNKNRNLVESVRYLQRKGLQVMGGFIVGFDSDTPSIFQRQIEFIQNSGIITAMVGLLQAPNGTQLYQRMQAEGRLIEEMTGDNTDGTTNIVPLMDQNLLHNGYRSILATIYSPKMFYQRVRTFLKEYHLPPVDLHLELAEIGAFFRSIWLLGIWGPERREYWRLFFWTLFHCPQKFPLAITFSIYGYHFRRVSQIQGLTV</sequence>
<evidence type="ECO:0000256" key="2">
    <source>
        <dbReference type="ARBA" id="ARBA00022691"/>
    </source>
</evidence>
<accession>A0A0N8GL12</accession>
<dbReference type="InterPro" id="IPR058240">
    <property type="entry name" value="rSAM_sf"/>
</dbReference>
<evidence type="ECO:0000256" key="4">
    <source>
        <dbReference type="ARBA" id="ARBA00023004"/>
    </source>
</evidence>
<dbReference type="GO" id="GO:0032259">
    <property type="term" value="P:methylation"/>
    <property type="evidence" value="ECO:0007669"/>
    <property type="project" value="UniProtKB-KW"/>
</dbReference>
<dbReference type="GO" id="GO:0005829">
    <property type="term" value="C:cytosol"/>
    <property type="evidence" value="ECO:0007669"/>
    <property type="project" value="TreeGrafter"/>
</dbReference>
<keyword evidence="7" id="KW-0808">Transferase</keyword>
<keyword evidence="4" id="KW-0408">Iron</keyword>
<comment type="cofactor">
    <cofactor evidence="1">
        <name>[4Fe-4S] cluster</name>
        <dbReference type="ChEBI" id="CHEBI:49883"/>
    </cofactor>
</comment>
<dbReference type="Pfam" id="PF02310">
    <property type="entry name" value="B12-binding"/>
    <property type="match status" value="1"/>
</dbReference>
<dbReference type="RefSeq" id="WP_075064358.1">
    <property type="nucleotide sequence ID" value="NZ_LGCL01000042.1"/>
</dbReference>
<dbReference type="SFLD" id="SFLDF00303">
    <property type="entry name" value="hopanoid_C2-methyltransferase"/>
    <property type="match status" value="1"/>
</dbReference>
<dbReference type="GO" id="GO:0046872">
    <property type="term" value="F:metal ion binding"/>
    <property type="evidence" value="ECO:0007669"/>
    <property type="project" value="UniProtKB-KW"/>
</dbReference>
<keyword evidence="7" id="KW-0489">Methyltransferase</keyword>
<evidence type="ECO:0000256" key="5">
    <source>
        <dbReference type="ARBA" id="ARBA00023014"/>
    </source>
</evidence>
<proteinExistence type="predicted"/>
<keyword evidence="3" id="KW-0479">Metal-binding</keyword>
<dbReference type="PANTHER" id="PTHR43409:SF3">
    <property type="entry name" value="HYPOTHETICAL METHYLTRANSFERASE"/>
    <property type="match status" value="1"/>
</dbReference>
<dbReference type="Gene3D" id="3.40.50.280">
    <property type="entry name" value="Cobalamin-binding domain"/>
    <property type="match status" value="1"/>
</dbReference>
<dbReference type="InterPro" id="IPR006638">
    <property type="entry name" value="Elp3/MiaA/NifB-like_rSAM"/>
</dbReference>
<dbReference type="SUPFAM" id="SSF102114">
    <property type="entry name" value="Radical SAM enzymes"/>
    <property type="match status" value="1"/>
</dbReference>
<dbReference type="SMART" id="SM00729">
    <property type="entry name" value="Elp3"/>
    <property type="match status" value="1"/>
</dbReference>
<dbReference type="InterPro" id="IPR051198">
    <property type="entry name" value="BchE-like"/>
</dbReference>
<dbReference type="PROSITE" id="PS51918">
    <property type="entry name" value="RADICAL_SAM"/>
    <property type="match status" value="1"/>
</dbReference>
<feature type="domain" description="Radical SAM core" evidence="6">
    <location>
        <begin position="159"/>
        <end position="391"/>
    </location>
</feature>
<evidence type="ECO:0000256" key="3">
    <source>
        <dbReference type="ARBA" id="ARBA00022723"/>
    </source>
</evidence>
<dbReference type="InterPro" id="IPR007197">
    <property type="entry name" value="rSAM"/>
</dbReference>
<dbReference type="SFLD" id="SFLDS00029">
    <property type="entry name" value="Radical_SAM"/>
    <property type="match status" value="1"/>
</dbReference>
<dbReference type="InterPro" id="IPR034466">
    <property type="entry name" value="Methyltransferase_Class_B"/>
</dbReference>
<dbReference type="InterPro" id="IPR023404">
    <property type="entry name" value="rSAM_horseshoe"/>
</dbReference>
<dbReference type="InterPro" id="IPR025274">
    <property type="entry name" value="DUF4070"/>
</dbReference>
<dbReference type="PATRIC" id="fig|1134406.4.peg.2777"/>
<dbReference type="PANTHER" id="PTHR43409">
    <property type="entry name" value="ANAEROBIC MAGNESIUM-PROTOPORPHYRIN IX MONOMETHYL ESTER CYCLASE-RELATED"/>
    <property type="match status" value="1"/>
</dbReference>
<comment type="caution">
    <text evidence="7">The sequence shown here is derived from an EMBL/GenBank/DDBJ whole genome shotgun (WGS) entry which is preliminary data.</text>
</comment>
<dbReference type="InterPro" id="IPR034530">
    <property type="entry name" value="HpnP-like"/>
</dbReference>
<dbReference type="Pfam" id="PF13282">
    <property type="entry name" value="DUF4070"/>
    <property type="match status" value="1"/>
</dbReference>